<organism evidence="1 2">
    <name type="scientific">Ruegeria pomeroyi</name>
    <dbReference type="NCBI Taxonomy" id="89184"/>
    <lineage>
        <taxon>Bacteria</taxon>
        <taxon>Pseudomonadati</taxon>
        <taxon>Pseudomonadota</taxon>
        <taxon>Alphaproteobacteria</taxon>
        <taxon>Rhodobacterales</taxon>
        <taxon>Roseobacteraceae</taxon>
        <taxon>Ruegeria</taxon>
    </lineage>
</organism>
<reference evidence="1" key="1">
    <citation type="journal article" date="2021" name="Environ. Microbiol.">
        <title>Cryptic niche differentiation of novel sediment ecotypes of Rugeria pomeroyi correlates with nitrate respiration.</title>
        <authorList>
            <person name="Lin X."/>
            <person name="McNichol J."/>
            <person name="Chu X."/>
            <person name="Qian Y."/>
            <person name="Luo H."/>
        </authorList>
    </citation>
    <scope>NUCLEOTIDE SEQUENCE</scope>
    <source>
        <strain evidence="1">SZCCDBB064</strain>
    </source>
</reference>
<proteinExistence type="predicted"/>
<dbReference type="Proteomes" id="UP000813672">
    <property type="component" value="Unassembled WGS sequence"/>
</dbReference>
<dbReference type="InterPro" id="IPR002591">
    <property type="entry name" value="Phosphodiest/P_Trfase"/>
</dbReference>
<evidence type="ECO:0000313" key="2">
    <source>
        <dbReference type="Proteomes" id="UP000813672"/>
    </source>
</evidence>
<comment type="caution">
    <text evidence="1">The sequence shown here is derived from an EMBL/GenBank/DDBJ whole genome shotgun (WGS) entry which is preliminary data.</text>
</comment>
<protein>
    <submittedName>
        <fullName evidence="1">Alkaline phosphatase family protein</fullName>
    </submittedName>
</protein>
<accession>A0A9Q3ZNC7</accession>
<dbReference type="Pfam" id="PF01663">
    <property type="entry name" value="Phosphodiest"/>
    <property type="match status" value="1"/>
</dbReference>
<dbReference type="EMBL" id="JAGQAF010000005">
    <property type="protein sequence ID" value="MCE8537886.1"/>
    <property type="molecule type" value="Genomic_DNA"/>
</dbReference>
<dbReference type="SUPFAM" id="SSF53649">
    <property type="entry name" value="Alkaline phosphatase-like"/>
    <property type="match status" value="1"/>
</dbReference>
<dbReference type="AlphaFoldDB" id="A0A9Q3ZNC7"/>
<dbReference type="Gene3D" id="3.40.720.10">
    <property type="entry name" value="Alkaline Phosphatase, subunit A"/>
    <property type="match status" value="2"/>
</dbReference>
<dbReference type="InterPro" id="IPR017850">
    <property type="entry name" value="Alkaline_phosphatase_core_sf"/>
</dbReference>
<name>A0A9Q3ZNC7_9RHOB</name>
<evidence type="ECO:0000313" key="1">
    <source>
        <dbReference type="EMBL" id="MCE8537886.1"/>
    </source>
</evidence>
<gene>
    <name evidence="1" type="ORF">KBY27_10475</name>
</gene>
<sequence length="359" mass="39349">MATWNGQDYVQRYLGGAWNLLHPIETYVFGDRDDQHWEPDFAGYGRTFPHPFSTIDPLSYENDPYFTTFLTVSPAGDEITADFAKTLITAEGLGADEVTDYLSISFSATGYIGHFFGPSSLEFEDNLLQLDRTLANLFAFVDAEIGLERTLIVLSADHGTPEAPGYLRELGELGGYVAPDLWDTAAAIERIRERFGVSGKLVEGYDHPYLNLADQALDIEGVDPVELQTAIADELVALDGVAYAVPSARLREGSVPDNALTRAVLNNYNPDRSGDNYVVFNPGWFISDFDGLSVTVTHGSPWRYDTYYVPIIFAGPGLTPQRVSRRVHTVDVATTLSAVVGTRLPDGAVGEVLREVAGH</sequence>